<evidence type="ECO:0000256" key="1">
    <source>
        <dbReference type="SAM" id="MobiDB-lite"/>
    </source>
</evidence>
<feature type="compositionally biased region" description="Basic and acidic residues" evidence="1">
    <location>
        <begin position="179"/>
        <end position="200"/>
    </location>
</feature>
<feature type="compositionally biased region" description="Basic and acidic residues" evidence="1">
    <location>
        <begin position="208"/>
        <end position="224"/>
    </location>
</feature>
<reference evidence="2" key="1">
    <citation type="journal article" date="2019" name="Sci. Rep.">
        <title>Draft genome of Tanacetum cinerariifolium, the natural source of mosquito coil.</title>
        <authorList>
            <person name="Yamashiro T."/>
            <person name="Shiraishi A."/>
            <person name="Satake H."/>
            <person name="Nakayama K."/>
        </authorList>
    </citation>
    <scope>NUCLEOTIDE SEQUENCE</scope>
</reference>
<protein>
    <submittedName>
        <fullName evidence="2">Uncharacterized protein</fullName>
    </submittedName>
</protein>
<feature type="compositionally biased region" description="Basic and acidic residues" evidence="1">
    <location>
        <begin position="119"/>
        <end position="129"/>
    </location>
</feature>
<name>A0A6L2LIJ2_TANCI</name>
<feature type="compositionally biased region" description="Basic and acidic residues" evidence="1">
    <location>
        <begin position="144"/>
        <end position="159"/>
    </location>
</feature>
<accession>A0A6L2LIJ2</accession>
<organism evidence="2">
    <name type="scientific">Tanacetum cinerariifolium</name>
    <name type="common">Dalmatian daisy</name>
    <name type="synonym">Chrysanthemum cinerariifolium</name>
    <dbReference type="NCBI Taxonomy" id="118510"/>
    <lineage>
        <taxon>Eukaryota</taxon>
        <taxon>Viridiplantae</taxon>
        <taxon>Streptophyta</taxon>
        <taxon>Embryophyta</taxon>
        <taxon>Tracheophyta</taxon>
        <taxon>Spermatophyta</taxon>
        <taxon>Magnoliopsida</taxon>
        <taxon>eudicotyledons</taxon>
        <taxon>Gunneridae</taxon>
        <taxon>Pentapetalae</taxon>
        <taxon>asterids</taxon>
        <taxon>campanulids</taxon>
        <taxon>Asterales</taxon>
        <taxon>Asteraceae</taxon>
        <taxon>Asteroideae</taxon>
        <taxon>Anthemideae</taxon>
        <taxon>Anthemidinae</taxon>
        <taxon>Tanacetum</taxon>
    </lineage>
</organism>
<evidence type="ECO:0000313" key="2">
    <source>
        <dbReference type="EMBL" id="GEU60960.1"/>
    </source>
</evidence>
<feature type="region of interest" description="Disordered" evidence="1">
    <location>
        <begin position="119"/>
        <end position="240"/>
    </location>
</feature>
<dbReference type="AlphaFoldDB" id="A0A6L2LIJ2"/>
<dbReference type="EMBL" id="BKCJ010004423">
    <property type="protein sequence ID" value="GEU60960.1"/>
    <property type="molecule type" value="Genomic_DNA"/>
</dbReference>
<sequence length="240" mass="28074">MYNLGVIKAHNFDYREEAQDEKREYIELIHLTVRTIIKEEVNAQLPQILPQEISDVSTLIIEKNVTESLEVAILIDKMEKNKSFDMDDYKREIYDALVKSYNIDKDIFKSYGEVFSLKRSRDDKDKDQDPSTGSDRGTKRRKSSKEAEPSRYLRSKENKSLSTSKYASKSQHKSSGKSAHAEEPSHTIEKSRVQQDKEFDTCTNDEQLADKEVRKANWFKKPERPPTPYPNWSKRQQVNF</sequence>
<feature type="compositionally biased region" description="Polar residues" evidence="1">
    <location>
        <begin position="160"/>
        <end position="169"/>
    </location>
</feature>
<comment type="caution">
    <text evidence="2">The sequence shown here is derived from an EMBL/GenBank/DDBJ whole genome shotgun (WGS) entry which is preliminary data.</text>
</comment>
<gene>
    <name evidence="2" type="ORF">Tci_032938</name>
</gene>
<proteinExistence type="predicted"/>